<dbReference type="Proteomes" id="UP000504606">
    <property type="component" value="Unplaced"/>
</dbReference>
<feature type="domain" description="F-box" evidence="1">
    <location>
        <begin position="1"/>
        <end position="45"/>
    </location>
</feature>
<dbReference type="InterPro" id="IPR032675">
    <property type="entry name" value="LRR_dom_sf"/>
</dbReference>
<name>A0A6J1SVV6_FRAOC</name>
<dbReference type="Pfam" id="PF12937">
    <property type="entry name" value="F-box-like"/>
    <property type="match status" value="1"/>
</dbReference>
<dbReference type="SUPFAM" id="SSF81383">
    <property type="entry name" value="F-box domain"/>
    <property type="match status" value="1"/>
</dbReference>
<dbReference type="AlphaFoldDB" id="A0A6J1SVV6"/>
<keyword evidence="2" id="KW-1185">Reference proteome</keyword>
<dbReference type="InterPro" id="IPR001810">
    <property type="entry name" value="F-box_dom"/>
</dbReference>
<reference evidence="3" key="1">
    <citation type="submission" date="2025-08" db="UniProtKB">
        <authorList>
            <consortium name="RefSeq"/>
        </authorList>
    </citation>
    <scope>IDENTIFICATION</scope>
    <source>
        <tissue evidence="3">Whole organism</tissue>
    </source>
</reference>
<dbReference type="Gene3D" id="3.80.10.10">
    <property type="entry name" value="Ribonuclease Inhibitor"/>
    <property type="match status" value="1"/>
</dbReference>
<evidence type="ECO:0000313" key="3">
    <source>
        <dbReference type="RefSeq" id="XP_026285038.1"/>
    </source>
</evidence>
<dbReference type="OrthoDB" id="4503771at2759"/>
<dbReference type="SMART" id="SM00256">
    <property type="entry name" value="FBOX"/>
    <property type="match status" value="1"/>
</dbReference>
<organism evidence="2 3">
    <name type="scientific">Frankliniella occidentalis</name>
    <name type="common">Western flower thrips</name>
    <name type="synonym">Euthrips occidentalis</name>
    <dbReference type="NCBI Taxonomy" id="133901"/>
    <lineage>
        <taxon>Eukaryota</taxon>
        <taxon>Metazoa</taxon>
        <taxon>Ecdysozoa</taxon>
        <taxon>Arthropoda</taxon>
        <taxon>Hexapoda</taxon>
        <taxon>Insecta</taxon>
        <taxon>Pterygota</taxon>
        <taxon>Neoptera</taxon>
        <taxon>Paraneoptera</taxon>
        <taxon>Thysanoptera</taxon>
        <taxon>Terebrantia</taxon>
        <taxon>Thripoidea</taxon>
        <taxon>Thripidae</taxon>
        <taxon>Frankliniella</taxon>
    </lineage>
</organism>
<evidence type="ECO:0000259" key="1">
    <source>
        <dbReference type="PROSITE" id="PS50181"/>
    </source>
</evidence>
<proteinExistence type="predicted"/>
<gene>
    <name evidence="3" type="primary">LOC113211019</name>
</gene>
<dbReference type="GeneID" id="113211019"/>
<accession>A0A6J1SVV6</accession>
<dbReference type="KEGG" id="foc:113211019"/>
<sequence length="453" mass="48876">MALKLVDDVLLVVMQYLDVEDLFACRLVCKRLGALALHPDAWRHRRLTERPKPKRCYCAVLRLAPCLDAITYYSDKHTRAFVKTKCAVEDVHLDLGICGSAAEAGLVVRNQEALGRLKSVCLCSCVGAVDGDVLLSTIAASSALTSCRLTNPCLPATKRAVVRGPPRPSLQYFDCQLSRATQPFVNLLLAGHAATLQEVHMHHAGGASAKSAGLLAGMPKLHNLVCDLLPGLQAVGACRSLRNVTLLVRPYSPAAVRDAVKFLRRAAQLTTVVLGFAEDDPAEEDVPADFGVELLAALTRTLEGLSVIAHPSFSLRPLVLALPRLPCLTQLSVTHAPLTDDLLQGITPATAPALRSLQHRRLPDGEDCTHAWMHGPAVGAVLAANPSLHILVRDPAYCRRPSCRACAKGCHRELALGLNELALFGHTVGQCPSPEAHTDTRDTVPWRCLWARV</sequence>
<protein>
    <submittedName>
        <fullName evidence="3">Uncharacterized protein LOC113211019</fullName>
    </submittedName>
</protein>
<evidence type="ECO:0000313" key="2">
    <source>
        <dbReference type="Proteomes" id="UP000504606"/>
    </source>
</evidence>
<dbReference type="PROSITE" id="PS50181">
    <property type="entry name" value="FBOX"/>
    <property type="match status" value="1"/>
</dbReference>
<dbReference type="Gene3D" id="1.20.1280.50">
    <property type="match status" value="1"/>
</dbReference>
<dbReference type="InterPro" id="IPR036047">
    <property type="entry name" value="F-box-like_dom_sf"/>
</dbReference>
<dbReference type="RefSeq" id="XP_026285038.1">
    <property type="nucleotide sequence ID" value="XM_026429253.2"/>
</dbReference>